<organism evidence="3 4">
    <name type="scientific">Paenibacillus alvei</name>
    <name type="common">Bacillus alvei</name>
    <dbReference type="NCBI Taxonomy" id="44250"/>
    <lineage>
        <taxon>Bacteria</taxon>
        <taxon>Bacillati</taxon>
        <taxon>Bacillota</taxon>
        <taxon>Bacilli</taxon>
        <taxon>Bacillales</taxon>
        <taxon>Paenibacillaceae</taxon>
        <taxon>Paenibacillus</taxon>
    </lineage>
</organism>
<dbReference type="PANTHER" id="PTHR43364">
    <property type="entry name" value="NADH-SPECIFIC METHYLGLYOXAL REDUCTASE-RELATED"/>
    <property type="match status" value="1"/>
</dbReference>
<sequence length="306" mass="34566">MQYRKLGKTGMKVSVIGLGTWQFGGEWGHDYTQSEVDRILHKAKDLGINFIDTAECYGDHLSESFIGDYLSRDNREDWVVATKFGHHFHSHLNRTNQYGAPEVLKQLDDSLRALKTEYIDLYQFHSGDDEAFNNDALWTMLDKQKEAGKIRHIGLSLNKSNSMHQTTNAADIGASVIQVVYNRLDRGPEQDVFPSCTQQNLGVLARVPLASGLLSGKYKPGTSFADNDVRHRHEQQFIDERLQQAEHIRQTEVPEGVNLAEWALAWCLRHDAVTSVIPGCKNEAQVEANARAARLVSADHPQLWQN</sequence>
<dbReference type="SUPFAM" id="SSF51430">
    <property type="entry name" value="NAD(P)-linked oxidoreductase"/>
    <property type="match status" value="1"/>
</dbReference>
<evidence type="ECO:0000259" key="2">
    <source>
        <dbReference type="Pfam" id="PF00248"/>
    </source>
</evidence>
<gene>
    <name evidence="3" type="ORF">PBLR_14512</name>
</gene>
<dbReference type="Proteomes" id="UP000304148">
    <property type="component" value="Chromosome"/>
</dbReference>
<feature type="domain" description="NADP-dependent oxidoreductase" evidence="2">
    <location>
        <begin position="16"/>
        <end position="299"/>
    </location>
</feature>
<evidence type="ECO:0000313" key="3">
    <source>
        <dbReference type="EMBL" id="SYX86090.1"/>
    </source>
</evidence>
<name>A0A383RGK8_PAEAL</name>
<accession>A0A383RGK8</accession>
<protein>
    <recommendedName>
        <fullName evidence="2">NADP-dependent oxidoreductase domain-containing protein</fullName>
    </recommendedName>
</protein>
<reference evidence="4" key="1">
    <citation type="submission" date="2018-08" db="EMBL/GenBank/DDBJ databases">
        <authorList>
            <person name="Chevrot R."/>
        </authorList>
    </citation>
    <scope>NUCLEOTIDE SEQUENCE [LARGE SCALE GENOMIC DNA]</scope>
</reference>
<dbReference type="AlphaFoldDB" id="A0A383RGK8"/>
<proteinExistence type="predicted"/>
<dbReference type="PANTHER" id="PTHR43364:SF4">
    <property type="entry name" value="NAD(P)-LINKED OXIDOREDUCTASE SUPERFAMILY PROTEIN"/>
    <property type="match status" value="1"/>
</dbReference>
<dbReference type="Pfam" id="PF00248">
    <property type="entry name" value="Aldo_ket_red"/>
    <property type="match status" value="1"/>
</dbReference>
<dbReference type="InterPro" id="IPR023210">
    <property type="entry name" value="NADP_OxRdtase_dom"/>
</dbReference>
<dbReference type="RefSeq" id="WP_138188098.1">
    <property type="nucleotide sequence ID" value="NZ_LS992241.1"/>
</dbReference>
<dbReference type="GO" id="GO:0016491">
    <property type="term" value="F:oxidoreductase activity"/>
    <property type="evidence" value="ECO:0007669"/>
    <property type="project" value="UniProtKB-KW"/>
</dbReference>
<dbReference type="EMBL" id="LS992241">
    <property type="protein sequence ID" value="SYX86090.1"/>
    <property type="molecule type" value="Genomic_DNA"/>
</dbReference>
<dbReference type="CDD" id="cd19086">
    <property type="entry name" value="AKR_AKR11C1"/>
    <property type="match status" value="1"/>
</dbReference>
<keyword evidence="1" id="KW-0560">Oxidoreductase</keyword>
<dbReference type="InterPro" id="IPR050523">
    <property type="entry name" value="AKR_Detox_Biosynth"/>
</dbReference>
<dbReference type="InterPro" id="IPR036812">
    <property type="entry name" value="NAD(P)_OxRdtase_dom_sf"/>
</dbReference>
<dbReference type="Gene3D" id="3.20.20.100">
    <property type="entry name" value="NADP-dependent oxidoreductase domain"/>
    <property type="match status" value="1"/>
</dbReference>
<evidence type="ECO:0000313" key="4">
    <source>
        <dbReference type="Proteomes" id="UP000304148"/>
    </source>
</evidence>
<evidence type="ECO:0000256" key="1">
    <source>
        <dbReference type="ARBA" id="ARBA00023002"/>
    </source>
</evidence>
<dbReference type="GO" id="GO:0005829">
    <property type="term" value="C:cytosol"/>
    <property type="evidence" value="ECO:0007669"/>
    <property type="project" value="TreeGrafter"/>
</dbReference>